<reference evidence="5" key="1">
    <citation type="submission" date="2016-11" db="UniProtKB">
        <authorList>
            <consortium name="WormBaseParasite"/>
        </authorList>
    </citation>
    <scope>IDENTIFICATION</scope>
</reference>
<proteinExistence type="predicted"/>
<dbReference type="PROSITE" id="PS51194">
    <property type="entry name" value="HELICASE_CTER"/>
    <property type="match status" value="1"/>
</dbReference>
<evidence type="ECO:0000256" key="2">
    <source>
        <dbReference type="SAM" id="MobiDB-lite"/>
    </source>
</evidence>
<feature type="domain" description="Helicase C-terminal" evidence="3">
    <location>
        <begin position="44"/>
        <end position="209"/>
    </location>
</feature>
<feature type="compositionally biased region" description="Acidic residues" evidence="2">
    <location>
        <begin position="315"/>
        <end position="330"/>
    </location>
</feature>
<dbReference type="Pfam" id="PF00271">
    <property type="entry name" value="Helicase_C"/>
    <property type="match status" value="1"/>
</dbReference>
<dbReference type="InterPro" id="IPR027417">
    <property type="entry name" value="P-loop_NTPase"/>
</dbReference>
<dbReference type="Proteomes" id="UP000095280">
    <property type="component" value="Unplaced"/>
</dbReference>
<accession>A0A1I8FED3</accession>
<dbReference type="AlphaFoldDB" id="A0A1I8FED3"/>
<dbReference type="WBParaSite" id="maker-unitig_30640-snap-gene-0.1-mRNA-1">
    <property type="protein sequence ID" value="maker-unitig_30640-snap-gene-0.1-mRNA-1"/>
    <property type="gene ID" value="maker-unitig_30640-snap-gene-0.1"/>
</dbReference>
<sequence length="565" mass="61152">MQLRKICQPPVPVPAHRGRHHRAEGQRANQSGVDLFRSSGKFELLDRILPKLKATKHRVLIFCQMTALMTIMQDYLITRDSSTCGLMAPPRLRTGALCCRFFNDTESDYFIFLLSTRAGGLGLNLQTADTVIIFDSDWNPHQDLQAQDRPTASGRKNEVRVLRLICVNSVEERILAAASACSTRSQLDLERKQFLIGAASKAPRQNDGELDRLGDCTDDETDARRSEQEYEIYQAMDKSAAQPMPMNKTENRDSLLIEELPPLDCARFDVQCDSQPIRDGRIRAGIARIGASARGGLHRDSITDRQQFLRGAIEEGADDDERTATYDDDGAGPLSRGAAPPVSVKRAAAGSGGGAKRRERESTDPERAAVQEAPRPAAAVVHNAESAYASRSVKLPSPQGAGRITTQGGSASAHGFRSQGIRTKYPRSRYRAVDDLVSDVQLLWPQRTDVTTKMACLIFEDSLVSPRCAQAPGSSSQAREEIERDAPGPAPASLPRTSVCPQLPPATAGRGLCHSAVSLAAFLLRLRPSLLGRMTMLAMRQAARVGASGSGGASSGGGAPSLRGE</sequence>
<name>A0A1I8FED3_9PLAT</name>
<feature type="compositionally biased region" description="Gly residues" evidence="2">
    <location>
        <begin position="548"/>
        <end position="559"/>
    </location>
</feature>
<evidence type="ECO:0000256" key="1">
    <source>
        <dbReference type="ARBA" id="ARBA00022801"/>
    </source>
</evidence>
<organism evidence="4 5">
    <name type="scientific">Macrostomum lignano</name>
    <dbReference type="NCBI Taxonomy" id="282301"/>
    <lineage>
        <taxon>Eukaryota</taxon>
        <taxon>Metazoa</taxon>
        <taxon>Spiralia</taxon>
        <taxon>Lophotrochozoa</taxon>
        <taxon>Platyhelminthes</taxon>
        <taxon>Rhabditophora</taxon>
        <taxon>Macrostomorpha</taxon>
        <taxon>Macrostomida</taxon>
        <taxon>Macrostomidae</taxon>
        <taxon>Macrostomum</taxon>
    </lineage>
</organism>
<dbReference type="GO" id="GO:0016787">
    <property type="term" value="F:hydrolase activity"/>
    <property type="evidence" value="ECO:0007669"/>
    <property type="project" value="UniProtKB-KW"/>
</dbReference>
<evidence type="ECO:0000313" key="5">
    <source>
        <dbReference type="WBParaSite" id="maker-unitig_30640-snap-gene-0.1-mRNA-1"/>
    </source>
</evidence>
<feature type="region of interest" description="Disordered" evidence="2">
    <location>
        <begin position="469"/>
        <end position="497"/>
    </location>
</feature>
<feature type="region of interest" description="Disordered" evidence="2">
    <location>
        <begin position="544"/>
        <end position="565"/>
    </location>
</feature>
<feature type="compositionally biased region" description="Basic and acidic residues" evidence="2">
    <location>
        <begin position="356"/>
        <end position="369"/>
    </location>
</feature>
<dbReference type="Gene3D" id="3.40.50.300">
    <property type="entry name" value="P-loop containing nucleotide triphosphate hydrolases"/>
    <property type="match status" value="1"/>
</dbReference>
<dbReference type="InterPro" id="IPR001650">
    <property type="entry name" value="Helicase_C-like"/>
</dbReference>
<protein>
    <submittedName>
        <fullName evidence="5">Helicase C-terminal domain-containing protein</fullName>
    </submittedName>
</protein>
<keyword evidence="4" id="KW-1185">Reference proteome</keyword>
<dbReference type="SUPFAM" id="SSF52540">
    <property type="entry name" value="P-loop containing nucleoside triphosphate hydrolases"/>
    <property type="match status" value="1"/>
</dbReference>
<feature type="region of interest" description="Disordered" evidence="2">
    <location>
        <begin position="313"/>
        <end position="378"/>
    </location>
</feature>
<dbReference type="InterPro" id="IPR049730">
    <property type="entry name" value="SNF2/RAD54-like_C"/>
</dbReference>
<keyword evidence="1" id="KW-0378">Hydrolase</keyword>
<dbReference type="CDD" id="cd18793">
    <property type="entry name" value="SF2_C_SNF"/>
    <property type="match status" value="1"/>
</dbReference>
<feature type="region of interest" description="Disordered" evidence="2">
    <location>
        <begin position="390"/>
        <end position="422"/>
    </location>
</feature>
<evidence type="ECO:0000313" key="4">
    <source>
        <dbReference type="Proteomes" id="UP000095280"/>
    </source>
</evidence>
<evidence type="ECO:0000259" key="3">
    <source>
        <dbReference type="PROSITE" id="PS51194"/>
    </source>
</evidence>
<dbReference type="PANTHER" id="PTHR10799">
    <property type="entry name" value="SNF2/RAD54 HELICASE FAMILY"/>
    <property type="match status" value="1"/>
</dbReference>